<evidence type="ECO:0000313" key="3">
    <source>
        <dbReference type="EMBL" id="PPC76536.1"/>
    </source>
</evidence>
<comment type="caution">
    <text evidence="3">The sequence shown here is derived from an EMBL/GenBank/DDBJ whole genome shotgun (WGS) entry which is preliminary data.</text>
</comment>
<gene>
    <name evidence="3" type="ORF">C4K68_14950</name>
</gene>
<feature type="domain" description="DUF4123" evidence="2">
    <location>
        <begin position="26"/>
        <end position="143"/>
    </location>
</feature>
<dbReference type="AlphaFoldDB" id="A0A2S5KQI9"/>
<evidence type="ECO:0000313" key="4">
    <source>
        <dbReference type="Proteomes" id="UP000238196"/>
    </source>
</evidence>
<dbReference type="InterPro" id="IPR025391">
    <property type="entry name" value="DUF4123"/>
</dbReference>
<name>A0A2S5KQI9_9PROT</name>
<feature type="region of interest" description="Disordered" evidence="1">
    <location>
        <begin position="157"/>
        <end position="180"/>
    </location>
</feature>
<accession>A0A2S5KQI9</accession>
<proteinExistence type="predicted"/>
<evidence type="ECO:0000259" key="2">
    <source>
        <dbReference type="Pfam" id="PF13503"/>
    </source>
</evidence>
<protein>
    <recommendedName>
        <fullName evidence="2">DUF4123 domain-containing protein</fullName>
    </recommendedName>
</protein>
<reference evidence="3 4" key="1">
    <citation type="submission" date="2018-02" db="EMBL/GenBank/DDBJ databases">
        <title>novel marine gammaproteobacteria from coastal saline agro ecosystem.</title>
        <authorList>
            <person name="Krishnan R."/>
            <person name="Ramesh Kumar N."/>
        </authorList>
    </citation>
    <scope>NUCLEOTIDE SEQUENCE [LARGE SCALE GENOMIC DNA]</scope>
    <source>
        <strain evidence="3 4">228</strain>
    </source>
</reference>
<dbReference type="Pfam" id="PF13503">
    <property type="entry name" value="DUF4123"/>
    <property type="match status" value="1"/>
</dbReference>
<organism evidence="3 4">
    <name type="scientific">Proteobacteria bacterium 228</name>
    <dbReference type="NCBI Taxonomy" id="2083153"/>
    <lineage>
        <taxon>Bacteria</taxon>
        <taxon>Pseudomonadati</taxon>
        <taxon>Pseudomonadota</taxon>
    </lineage>
</organism>
<dbReference type="Proteomes" id="UP000238196">
    <property type="component" value="Unassembled WGS sequence"/>
</dbReference>
<dbReference type="OrthoDB" id="6981030at2"/>
<dbReference type="EMBL" id="PRLP01000049">
    <property type="protein sequence ID" value="PPC76536.1"/>
    <property type="molecule type" value="Genomic_DNA"/>
</dbReference>
<evidence type="ECO:0000256" key="1">
    <source>
        <dbReference type="SAM" id="MobiDB-lite"/>
    </source>
</evidence>
<sequence>MIRIGHAFGHAQATLPWAQLTGTLALLVDGALVKNWIEQAAQGTYRGWRVLYHFADLDDRFDEVSPVLINVRPEDRLFRHWQQDPVWRQATLLIHYHCRFEELTEHLCSLLWMRQGKEQLLMRFYSPAILDAWAPSLTDREADALLGPAECWAWLSDSDSGSESTSEDDPHTTAQVTRERASWLAHKPGQAGQGTAWFSLSDAQIAALDQHDQAQMPAPADDAAAARTQYIDYWLGYDVPAPDGLLTDE</sequence>